<evidence type="ECO:0000313" key="2">
    <source>
        <dbReference type="Proteomes" id="UP001314170"/>
    </source>
</evidence>
<dbReference type="GO" id="GO:0061630">
    <property type="term" value="F:ubiquitin protein ligase activity"/>
    <property type="evidence" value="ECO:0007669"/>
    <property type="project" value="InterPro"/>
</dbReference>
<comment type="caution">
    <text evidence="1">The sequence shown here is derived from an EMBL/GenBank/DDBJ whole genome shotgun (WGS) entry which is preliminary data.</text>
</comment>
<dbReference type="GO" id="GO:0043022">
    <property type="term" value="F:ribosome binding"/>
    <property type="evidence" value="ECO:0007669"/>
    <property type="project" value="TreeGrafter"/>
</dbReference>
<dbReference type="PANTHER" id="PTHR22938">
    <property type="entry name" value="ZINC FINGER PROTEIN 598"/>
    <property type="match status" value="1"/>
</dbReference>
<accession>A0AAV1QSH1</accession>
<protein>
    <submittedName>
        <fullName evidence="1">Uncharacterized protein</fullName>
    </submittedName>
</protein>
<dbReference type="GO" id="GO:0072344">
    <property type="term" value="P:rescue of stalled ribosome"/>
    <property type="evidence" value="ECO:0007669"/>
    <property type="project" value="InterPro"/>
</dbReference>
<dbReference type="InterPro" id="IPR044288">
    <property type="entry name" value="ZNF598/HEL2"/>
</dbReference>
<dbReference type="EMBL" id="CAWUPB010000481">
    <property type="protein sequence ID" value="CAK7324671.1"/>
    <property type="molecule type" value="Genomic_DNA"/>
</dbReference>
<reference evidence="1 2" key="1">
    <citation type="submission" date="2024-01" db="EMBL/GenBank/DDBJ databases">
        <authorList>
            <person name="Waweru B."/>
        </authorList>
    </citation>
    <scope>NUCLEOTIDE SEQUENCE [LARGE SCALE GENOMIC DNA]</scope>
</reference>
<proteinExistence type="predicted"/>
<dbReference type="AlphaFoldDB" id="A0AAV1QSH1"/>
<dbReference type="Proteomes" id="UP001314170">
    <property type="component" value="Unassembled WGS sequence"/>
</dbReference>
<feature type="non-terminal residue" evidence="1">
    <location>
        <position position="107"/>
    </location>
</feature>
<name>A0AAV1QSH1_9ROSI</name>
<dbReference type="GO" id="GO:0016567">
    <property type="term" value="P:protein ubiquitination"/>
    <property type="evidence" value="ECO:0007669"/>
    <property type="project" value="TreeGrafter"/>
</dbReference>
<sequence length="107" mass="12431">MNRGDSEVDGDEIDRGSFLGHPICDLCGEQVYGNCELYSHLSVEHYTCRFCVRKDPGISECHKNMKIWEATISPLPFRHFRTYHFLCEEEACLADEFVVFISEIDFM</sequence>
<dbReference type="PANTHER" id="PTHR22938:SF0">
    <property type="entry name" value="E3 UBIQUITIN-PROTEIN LIGASE ZNF598"/>
    <property type="match status" value="1"/>
</dbReference>
<evidence type="ECO:0000313" key="1">
    <source>
        <dbReference type="EMBL" id="CAK7324671.1"/>
    </source>
</evidence>
<keyword evidence="2" id="KW-1185">Reference proteome</keyword>
<organism evidence="1 2">
    <name type="scientific">Dovyalis caffra</name>
    <dbReference type="NCBI Taxonomy" id="77055"/>
    <lineage>
        <taxon>Eukaryota</taxon>
        <taxon>Viridiplantae</taxon>
        <taxon>Streptophyta</taxon>
        <taxon>Embryophyta</taxon>
        <taxon>Tracheophyta</taxon>
        <taxon>Spermatophyta</taxon>
        <taxon>Magnoliopsida</taxon>
        <taxon>eudicotyledons</taxon>
        <taxon>Gunneridae</taxon>
        <taxon>Pentapetalae</taxon>
        <taxon>rosids</taxon>
        <taxon>fabids</taxon>
        <taxon>Malpighiales</taxon>
        <taxon>Salicaceae</taxon>
        <taxon>Flacourtieae</taxon>
        <taxon>Dovyalis</taxon>
    </lineage>
</organism>
<gene>
    <name evidence="1" type="ORF">DCAF_LOCUS2329</name>
</gene>